<dbReference type="Pfam" id="PF00046">
    <property type="entry name" value="Homeodomain"/>
    <property type="match status" value="1"/>
</dbReference>
<evidence type="ECO:0000313" key="19">
    <source>
        <dbReference type="Proteomes" id="UP000318571"/>
    </source>
</evidence>
<comment type="pathway">
    <text evidence="3">Lipid metabolism; sphingolipid metabolism.</text>
</comment>
<evidence type="ECO:0000259" key="17">
    <source>
        <dbReference type="PROSITE" id="PS50922"/>
    </source>
</evidence>
<dbReference type="SMART" id="SM00724">
    <property type="entry name" value="TLC"/>
    <property type="match status" value="1"/>
</dbReference>
<dbReference type="PANTHER" id="PTHR12560:SF0">
    <property type="entry name" value="LD18904P"/>
    <property type="match status" value="1"/>
</dbReference>
<sequence>MQSLWDDEFWLPPNVTWSDLEGTRNGINFRKISDLWYPLFGAGVILVLRFVIEQKLARPIGIGMGMKANTRRPPRPNPILEKVYEKTSKPEGRQVDALAKQTDLSTREVELWFRKRWLASKPSTLDKFCESFWRSVYYTALYAYSWIILWDKSWFWDITNCWHLYPLHPMTTDVWWYYMVELAFYWSLLCSQFFDAKRSDFYAMFTHHVATILLLSLSLICNLFRVGTLVLWVHDCADVFLETAKAFKYAKYPKTSDVFFYFFAISWIATRLGYFPTWILYSITVEAPQFIQYYGAYNVFSGLLSILLILNLFWAYHIFKMAYLGFMAPDGRVGKDSRSDSEDESDSPSHT</sequence>
<evidence type="ECO:0000259" key="16">
    <source>
        <dbReference type="PROSITE" id="PS50071"/>
    </source>
</evidence>
<feature type="transmembrane region" description="Helical" evidence="15">
    <location>
        <begin position="201"/>
        <end position="225"/>
    </location>
</feature>
<keyword evidence="10 13" id="KW-0472">Membrane</keyword>
<keyword evidence="9" id="KW-0443">Lipid metabolism</keyword>
<feature type="DNA-binding region" description="Homeobox" evidence="12">
    <location>
        <begin position="82"/>
        <end position="124"/>
    </location>
</feature>
<keyword evidence="12 14" id="KW-0539">Nucleus</keyword>
<dbReference type="Gene3D" id="1.10.10.60">
    <property type="entry name" value="Homeodomain-like"/>
    <property type="match status" value="1"/>
</dbReference>
<evidence type="ECO:0000256" key="5">
    <source>
        <dbReference type="ARBA" id="ARBA00022679"/>
    </source>
</evidence>
<dbReference type="SMART" id="SM00389">
    <property type="entry name" value="HOX"/>
    <property type="match status" value="1"/>
</dbReference>
<dbReference type="GO" id="GO:0005634">
    <property type="term" value="C:nucleus"/>
    <property type="evidence" value="ECO:0007669"/>
    <property type="project" value="UniProtKB-SubCell"/>
</dbReference>
<protein>
    <recommendedName>
        <fullName evidence="20">TLC domain-containing protein</fullName>
    </recommendedName>
</protein>
<evidence type="ECO:0000256" key="9">
    <source>
        <dbReference type="ARBA" id="ARBA00023098"/>
    </source>
</evidence>
<proteinExistence type="predicted"/>
<gene>
    <name evidence="18" type="ORF">TCAL_04534</name>
</gene>
<evidence type="ECO:0000256" key="13">
    <source>
        <dbReference type="PROSITE-ProRule" id="PRU00205"/>
    </source>
</evidence>
<dbReference type="STRING" id="6832.A0A553PAW5"/>
<keyword evidence="8 15" id="KW-1133">Transmembrane helix</keyword>
<feature type="transmembrane region" description="Helical" evidence="15">
    <location>
        <begin position="35"/>
        <end position="52"/>
    </location>
</feature>
<dbReference type="PANTHER" id="PTHR12560">
    <property type="entry name" value="LONGEVITY ASSURANCE FACTOR 1 LAG1"/>
    <property type="match status" value="1"/>
</dbReference>
<evidence type="ECO:0000256" key="14">
    <source>
        <dbReference type="RuleBase" id="RU000682"/>
    </source>
</evidence>
<dbReference type="Pfam" id="PF03798">
    <property type="entry name" value="TRAM_LAG1_CLN8"/>
    <property type="match status" value="1"/>
</dbReference>
<dbReference type="PIRSF" id="PIRSF005225">
    <property type="entry name" value="LAG1_LAC1"/>
    <property type="match status" value="1"/>
</dbReference>
<comment type="caution">
    <text evidence="18">The sequence shown here is derived from an EMBL/GenBank/DDBJ whole genome shotgun (WGS) entry which is preliminary data.</text>
</comment>
<evidence type="ECO:0000256" key="7">
    <source>
        <dbReference type="ARBA" id="ARBA00022824"/>
    </source>
</evidence>
<evidence type="ECO:0000256" key="2">
    <source>
        <dbReference type="ARBA" id="ARBA00004477"/>
    </source>
</evidence>
<evidence type="ECO:0000256" key="8">
    <source>
        <dbReference type="ARBA" id="ARBA00022989"/>
    </source>
</evidence>
<feature type="transmembrane region" description="Helical" evidence="15">
    <location>
        <begin position="136"/>
        <end position="155"/>
    </location>
</feature>
<keyword evidence="12 14" id="KW-0371">Homeobox</keyword>
<dbReference type="InterPro" id="IPR016439">
    <property type="entry name" value="Lag1/Lac1-like"/>
</dbReference>
<evidence type="ECO:0000256" key="11">
    <source>
        <dbReference type="ARBA" id="ARBA00049036"/>
    </source>
</evidence>
<dbReference type="OrthoDB" id="537032at2759"/>
<dbReference type="UniPathway" id="UPA00222"/>
<dbReference type="CDD" id="cd00086">
    <property type="entry name" value="homeodomain"/>
    <property type="match status" value="1"/>
</dbReference>
<dbReference type="PROSITE" id="PS50922">
    <property type="entry name" value="TLC"/>
    <property type="match status" value="1"/>
</dbReference>
<feature type="domain" description="Homeobox" evidence="16">
    <location>
        <begin position="80"/>
        <end position="123"/>
    </location>
</feature>
<reference evidence="18 19" key="1">
    <citation type="journal article" date="2018" name="Nat. Ecol. Evol.">
        <title>Genomic signatures of mitonuclear coevolution across populations of Tigriopus californicus.</title>
        <authorList>
            <person name="Barreto F.S."/>
            <person name="Watson E.T."/>
            <person name="Lima T.G."/>
            <person name="Willett C.S."/>
            <person name="Edmands S."/>
            <person name="Li W."/>
            <person name="Burton R.S."/>
        </authorList>
    </citation>
    <scope>NUCLEOTIDE SEQUENCE [LARGE SCALE GENOMIC DNA]</scope>
    <source>
        <strain evidence="18 19">San Diego</strain>
    </source>
</reference>
<keyword evidence="12 14" id="KW-0238">DNA-binding</keyword>
<feature type="transmembrane region" description="Helical" evidence="15">
    <location>
        <begin position="258"/>
        <end position="281"/>
    </location>
</feature>
<evidence type="ECO:0000256" key="4">
    <source>
        <dbReference type="ARBA" id="ARBA00004991"/>
    </source>
</evidence>
<keyword evidence="6 13" id="KW-0812">Transmembrane</keyword>
<feature type="transmembrane region" description="Helical" evidence="15">
    <location>
        <begin position="175"/>
        <end position="194"/>
    </location>
</feature>
<dbReference type="GO" id="GO:0003677">
    <property type="term" value="F:DNA binding"/>
    <property type="evidence" value="ECO:0007669"/>
    <property type="project" value="UniProtKB-UniRule"/>
</dbReference>
<evidence type="ECO:0000256" key="1">
    <source>
        <dbReference type="ARBA" id="ARBA00004123"/>
    </source>
</evidence>
<comment type="subcellular location">
    <subcellularLocation>
        <location evidence="2">Endoplasmic reticulum membrane</location>
        <topology evidence="2">Multi-pass membrane protein</topology>
    </subcellularLocation>
    <subcellularLocation>
        <location evidence="1 12 14">Nucleus</location>
    </subcellularLocation>
</comment>
<evidence type="ECO:0008006" key="20">
    <source>
        <dbReference type="Google" id="ProtNLM"/>
    </source>
</evidence>
<dbReference type="EMBL" id="VCGU01000005">
    <property type="protein sequence ID" value="TRY74822.1"/>
    <property type="molecule type" value="Genomic_DNA"/>
</dbReference>
<dbReference type="AlphaFoldDB" id="A0A553PAW5"/>
<evidence type="ECO:0000256" key="6">
    <source>
        <dbReference type="ARBA" id="ARBA00022692"/>
    </source>
</evidence>
<keyword evidence="7" id="KW-0256">Endoplasmic reticulum</keyword>
<evidence type="ECO:0000256" key="3">
    <source>
        <dbReference type="ARBA" id="ARBA00004760"/>
    </source>
</evidence>
<evidence type="ECO:0000256" key="15">
    <source>
        <dbReference type="SAM" id="Phobius"/>
    </source>
</evidence>
<name>A0A553PAW5_TIGCA</name>
<organism evidence="18 19">
    <name type="scientific">Tigriopus californicus</name>
    <name type="common">Marine copepod</name>
    <dbReference type="NCBI Taxonomy" id="6832"/>
    <lineage>
        <taxon>Eukaryota</taxon>
        <taxon>Metazoa</taxon>
        <taxon>Ecdysozoa</taxon>
        <taxon>Arthropoda</taxon>
        <taxon>Crustacea</taxon>
        <taxon>Multicrustacea</taxon>
        <taxon>Hexanauplia</taxon>
        <taxon>Copepoda</taxon>
        <taxon>Harpacticoida</taxon>
        <taxon>Harpacticidae</taxon>
        <taxon>Tigriopus</taxon>
    </lineage>
</organism>
<evidence type="ECO:0000256" key="10">
    <source>
        <dbReference type="ARBA" id="ARBA00023136"/>
    </source>
</evidence>
<dbReference type="InterPro" id="IPR006634">
    <property type="entry name" value="TLC-dom"/>
</dbReference>
<dbReference type="InterPro" id="IPR009057">
    <property type="entry name" value="Homeodomain-like_sf"/>
</dbReference>
<dbReference type="GO" id="GO:0050291">
    <property type="term" value="F:sphingosine N-acyltransferase activity"/>
    <property type="evidence" value="ECO:0007669"/>
    <property type="project" value="InterPro"/>
</dbReference>
<keyword evidence="5" id="KW-0808">Transferase</keyword>
<dbReference type="InterPro" id="IPR001356">
    <property type="entry name" value="HD"/>
</dbReference>
<dbReference type="GO" id="GO:0005789">
    <property type="term" value="C:endoplasmic reticulum membrane"/>
    <property type="evidence" value="ECO:0007669"/>
    <property type="project" value="UniProtKB-SubCell"/>
</dbReference>
<dbReference type="GO" id="GO:0046513">
    <property type="term" value="P:ceramide biosynthetic process"/>
    <property type="evidence" value="ECO:0007669"/>
    <property type="project" value="InterPro"/>
</dbReference>
<keyword evidence="19" id="KW-1185">Reference proteome</keyword>
<feature type="domain" description="TLC" evidence="17">
    <location>
        <begin position="126"/>
        <end position="327"/>
    </location>
</feature>
<evidence type="ECO:0000256" key="12">
    <source>
        <dbReference type="PROSITE-ProRule" id="PRU00108"/>
    </source>
</evidence>
<comment type="catalytic activity">
    <reaction evidence="11">
        <text>sphinganine + octadecanoyl-CoA = N-(octadecanoyl)-sphinganine + CoA + H(+)</text>
        <dbReference type="Rhea" id="RHEA:36547"/>
        <dbReference type="ChEBI" id="CHEBI:15378"/>
        <dbReference type="ChEBI" id="CHEBI:57287"/>
        <dbReference type="ChEBI" id="CHEBI:57394"/>
        <dbReference type="ChEBI" id="CHEBI:57817"/>
        <dbReference type="ChEBI" id="CHEBI:67033"/>
    </reaction>
    <physiologicalReaction direction="left-to-right" evidence="11">
        <dbReference type="Rhea" id="RHEA:36548"/>
    </physiologicalReaction>
</comment>
<dbReference type="SUPFAM" id="SSF46689">
    <property type="entry name" value="Homeodomain-like"/>
    <property type="match status" value="1"/>
</dbReference>
<comment type="pathway">
    <text evidence="4">Sphingolipid metabolism.</text>
</comment>
<evidence type="ECO:0000313" key="18">
    <source>
        <dbReference type="EMBL" id="TRY74822.1"/>
    </source>
</evidence>
<dbReference type="FunFam" id="1.10.10.60:FF:000020">
    <property type="entry name" value="Ceramide synthase 5"/>
    <property type="match status" value="1"/>
</dbReference>
<feature type="transmembrane region" description="Helical" evidence="15">
    <location>
        <begin position="293"/>
        <end position="319"/>
    </location>
</feature>
<dbReference type="Proteomes" id="UP000318571">
    <property type="component" value="Chromosome 2"/>
</dbReference>
<accession>A0A553PAW5</accession>
<dbReference type="PROSITE" id="PS50071">
    <property type="entry name" value="HOMEOBOX_2"/>
    <property type="match status" value="1"/>
</dbReference>